<dbReference type="EMBL" id="CP042437">
    <property type="protein sequence ID" value="QEC75655.1"/>
    <property type="molecule type" value="Genomic_DNA"/>
</dbReference>
<dbReference type="AlphaFoldDB" id="A0A5B8VYD8"/>
<dbReference type="Proteomes" id="UP000321362">
    <property type="component" value="Chromosome"/>
</dbReference>
<reference evidence="1 2" key="1">
    <citation type="journal article" date="2013" name="J. Microbiol.">
        <title>Mucilaginibacter ginsenosidivorax sp. nov., with ginsenoside converting activity isolated from sediment.</title>
        <authorList>
            <person name="Kim J.K."/>
            <person name="Choi T.E."/>
            <person name="Liu Q.M."/>
            <person name="Park H.Y."/>
            <person name="Yi T.H."/>
            <person name="Yoon M.H."/>
            <person name="Kim S.C."/>
            <person name="Im W.T."/>
        </authorList>
    </citation>
    <scope>NUCLEOTIDE SEQUENCE [LARGE SCALE GENOMIC DNA]</scope>
    <source>
        <strain evidence="1 2">KHI28</strain>
    </source>
</reference>
<dbReference type="RefSeq" id="WP_147052867.1">
    <property type="nucleotide sequence ID" value="NZ_CP042437.1"/>
</dbReference>
<evidence type="ECO:0000313" key="1">
    <source>
        <dbReference type="EMBL" id="QEC75655.1"/>
    </source>
</evidence>
<dbReference type="SUPFAM" id="SSF88659">
    <property type="entry name" value="Sigma3 and sigma4 domains of RNA polymerase sigma factors"/>
    <property type="match status" value="1"/>
</dbReference>
<accession>A0A5B8VYD8</accession>
<evidence type="ECO:0000313" key="2">
    <source>
        <dbReference type="Proteomes" id="UP000321362"/>
    </source>
</evidence>
<dbReference type="InterPro" id="IPR013324">
    <property type="entry name" value="RNA_pol_sigma_r3/r4-like"/>
</dbReference>
<dbReference type="KEGG" id="mgk:FSB76_06720"/>
<proteinExistence type="predicted"/>
<protein>
    <submittedName>
        <fullName evidence="1">Sigma-70 family RNA polymerase sigma factor</fullName>
    </submittedName>
</protein>
<organism evidence="1 2">
    <name type="scientific">Mucilaginibacter ginsenosidivorax</name>
    <dbReference type="NCBI Taxonomy" id="862126"/>
    <lineage>
        <taxon>Bacteria</taxon>
        <taxon>Pseudomonadati</taxon>
        <taxon>Bacteroidota</taxon>
        <taxon>Sphingobacteriia</taxon>
        <taxon>Sphingobacteriales</taxon>
        <taxon>Sphingobacteriaceae</taxon>
        <taxon>Mucilaginibacter</taxon>
    </lineage>
</organism>
<dbReference type="OrthoDB" id="796306at2"/>
<keyword evidence="2" id="KW-1185">Reference proteome</keyword>
<gene>
    <name evidence="1" type="ORF">FSB76_06720</name>
</gene>
<name>A0A5B8VYD8_9SPHI</name>
<sequence length="159" mass="18028">MNTQLQSSGTVVEGKSLAVHNLYNNYAAMLLGYIFEVVKNRSEAEQYLIDVFTDAQSQIDEFYKPGVNAFCRLQLMARKKLADIFVSIGECNIADSQHQQPFSGANKFIQQMNAQQQFVFCGLHWHGKTIGKVAAELNKSENDIRKILKECFTIIRNSK</sequence>
<dbReference type="Gene3D" id="1.10.1740.10">
    <property type="match status" value="1"/>
</dbReference>